<dbReference type="Proteomes" id="UP000492821">
    <property type="component" value="Unassembled WGS sequence"/>
</dbReference>
<reference evidence="1" key="1">
    <citation type="journal article" date="2013" name="Genetics">
        <title>The draft genome and transcriptome of Panagrellus redivivus are shaped by the harsh demands of a free-living lifestyle.</title>
        <authorList>
            <person name="Srinivasan J."/>
            <person name="Dillman A.R."/>
            <person name="Macchietto M.G."/>
            <person name="Heikkinen L."/>
            <person name="Lakso M."/>
            <person name="Fracchia K.M."/>
            <person name="Antoshechkin I."/>
            <person name="Mortazavi A."/>
            <person name="Wong G."/>
            <person name="Sternberg P.W."/>
        </authorList>
    </citation>
    <scope>NUCLEOTIDE SEQUENCE [LARGE SCALE GENOMIC DNA]</scope>
    <source>
        <strain evidence="1">MT8872</strain>
    </source>
</reference>
<proteinExistence type="predicted"/>
<reference evidence="2" key="2">
    <citation type="submission" date="2020-10" db="UniProtKB">
        <authorList>
            <consortium name="WormBaseParasite"/>
        </authorList>
    </citation>
    <scope>IDENTIFICATION</scope>
</reference>
<name>A0A7E4VKT2_PANRE</name>
<evidence type="ECO:0000313" key="2">
    <source>
        <dbReference type="WBParaSite" id="Pan_g21714.t1"/>
    </source>
</evidence>
<dbReference type="WBParaSite" id="Pan_g21714.t1">
    <property type="protein sequence ID" value="Pan_g21714.t1"/>
    <property type="gene ID" value="Pan_g21714"/>
</dbReference>
<accession>A0A7E4VKT2</accession>
<sequence length="84" mass="8962">MQLPHVILKCCDRADCLNFGSQSSSTNVVSMCHDFDTNAGPQAVSMTVEYGNVNPKRTPLIGASSTPTFCPTLISTRPTMAPNS</sequence>
<protein>
    <submittedName>
        <fullName evidence="2">Uncharacterized protein</fullName>
    </submittedName>
</protein>
<evidence type="ECO:0000313" key="1">
    <source>
        <dbReference type="Proteomes" id="UP000492821"/>
    </source>
</evidence>
<organism evidence="1 2">
    <name type="scientific">Panagrellus redivivus</name>
    <name type="common">Microworm</name>
    <dbReference type="NCBI Taxonomy" id="6233"/>
    <lineage>
        <taxon>Eukaryota</taxon>
        <taxon>Metazoa</taxon>
        <taxon>Ecdysozoa</taxon>
        <taxon>Nematoda</taxon>
        <taxon>Chromadorea</taxon>
        <taxon>Rhabditida</taxon>
        <taxon>Tylenchina</taxon>
        <taxon>Panagrolaimomorpha</taxon>
        <taxon>Panagrolaimoidea</taxon>
        <taxon>Panagrolaimidae</taxon>
        <taxon>Panagrellus</taxon>
    </lineage>
</organism>
<dbReference type="AlphaFoldDB" id="A0A7E4VKT2"/>
<keyword evidence="1" id="KW-1185">Reference proteome</keyword>